<keyword evidence="2" id="KW-1185">Reference proteome</keyword>
<evidence type="ECO:0000313" key="2">
    <source>
        <dbReference type="Proteomes" id="UP000807469"/>
    </source>
</evidence>
<dbReference type="Proteomes" id="UP000807469">
    <property type="component" value="Unassembled WGS sequence"/>
</dbReference>
<name>A0A9P6CRS9_9AGAR</name>
<dbReference type="Pfam" id="PF18759">
    <property type="entry name" value="Plavaka"/>
    <property type="match status" value="1"/>
</dbReference>
<dbReference type="AlphaFoldDB" id="A0A9P6CRS9"/>
<accession>A0A9P6CRS9</accession>
<sequence>DPIELVAQLFSNPVFTGHIEMDPYRLSSASQPNECIYSEYMSADVAWEYQTQLPQGHTQAGIILASDKTPLPSGNTDMYPVLLSLANIEAGVRMKASSHAFPLLAYLPTVTFKNVTSKQQSVLKACLFHFCMGLILKPLQAAEQDGVPMSDSHGNVHIVHTPLVAYIADYPEQQLVACVASSQSPITTASFLDFGDGVHYPYRVRELTLAAIEEVANLPHAALGSNSDGRLDLFCNAYQEQGLNGVDEPFWKKWHGMDPSNFLVHDALHGSHLMVFDHFCKWLPNIMTASELDRRIQAVQPRVGDRHWPNGISSLKRVNGRDCRELEKILIAVINGAVSDGVM</sequence>
<reference evidence="1" key="1">
    <citation type="submission" date="2020-11" db="EMBL/GenBank/DDBJ databases">
        <authorList>
            <consortium name="DOE Joint Genome Institute"/>
            <person name="Ahrendt S."/>
            <person name="Riley R."/>
            <person name="Andreopoulos W."/>
            <person name="Labutti K."/>
            <person name="Pangilinan J."/>
            <person name="Ruiz-Duenas F.J."/>
            <person name="Barrasa J.M."/>
            <person name="Sanchez-Garcia M."/>
            <person name="Camarero S."/>
            <person name="Miyauchi S."/>
            <person name="Serrano A."/>
            <person name="Linde D."/>
            <person name="Babiker R."/>
            <person name="Drula E."/>
            <person name="Ayuso-Fernandez I."/>
            <person name="Pacheco R."/>
            <person name="Padilla G."/>
            <person name="Ferreira P."/>
            <person name="Barriuso J."/>
            <person name="Kellner H."/>
            <person name="Castanera R."/>
            <person name="Alfaro M."/>
            <person name="Ramirez L."/>
            <person name="Pisabarro A.G."/>
            <person name="Kuo A."/>
            <person name="Tritt A."/>
            <person name="Lipzen A."/>
            <person name="He G."/>
            <person name="Yan M."/>
            <person name="Ng V."/>
            <person name="Cullen D."/>
            <person name="Martin F."/>
            <person name="Rosso M.-N."/>
            <person name="Henrissat B."/>
            <person name="Hibbett D."/>
            <person name="Martinez A.T."/>
            <person name="Grigoriev I.V."/>
        </authorList>
    </citation>
    <scope>NUCLEOTIDE SEQUENCE</scope>
    <source>
        <strain evidence="1">CIRM-BRFM 674</strain>
    </source>
</reference>
<feature type="non-terminal residue" evidence="1">
    <location>
        <position position="343"/>
    </location>
</feature>
<protein>
    <submittedName>
        <fullName evidence="1">Uncharacterized protein</fullName>
    </submittedName>
</protein>
<gene>
    <name evidence="1" type="ORF">BDN70DRAFT_763056</name>
</gene>
<organism evidence="1 2">
    <name type="scientific">Pholiota conissans</name>
    <dbReference type="NCBI Taxonomy" id="109636"/>
    <lineage>
        <taxon>Eukaryota</taxon>
        <taxon>Fungi</taxon>
        <taxon>Dikarya</taxon>
        <taxon>Basidiomycota</taxon>
        <taxon>Agaricomycotina</taxon>
        <taxon>Agaricomycetes</taxon>
        <taxon>Agaricomycetidae</taxon>
        <taxon>Agaricales</taxon>
        <taxon>Agaricineae</taxon>
        <taxon>Strophariaceae</taxon>
        <taxon>Pholiota</taxon>
    </lineage>
</organism>
<evidence type="ECO:0000313" key="1">
    <source>
        <dbReference type="EMBL" id="KAF9470364.1"/>
    </source>
</evidence>
<comment type="caution">
    <text evidence="1">The sequence shown here is derived from an EMBL/GenBank/DDBJ whole genome shotgun (WGS) entry which is preliminary data.</text>
</comment>
<dbReference type="InterPro" id="IPR041078">
    <property type="entry name" value="Plavaka"/>
</dbReference>
<proteinExistence type="predicted"/>
<dbReference type="OrthoDB" id="3232986at2759"/>
<dbReference type="EMBL" id="MU156045">
    <property type="protein sequence ID" value="KAF9470364.1"/>
    <property type="molecule type" value="Genomic_DNA"/>
</dbReference>
<feature type="non-terminal residue" evidence="1">
    <location>
        <position position="1"/>
    </location>
</feature>